<sequence length="261" mass="29232">MYYFVISGFLWMNVTCFDIWWTFGERKEASAKAVIFLLRRARKEEPEKQRGRTDGLDEESPTQDSAAALLPVRLGPAAAVHRHPGRVRLRQPRANQQSQFRRQIPLLVHQLLMNFKLFVIMGVLFCMEMVSDFLENIPELAYDTWFRYALLLTDTLNGLQGLWVFCLFVLKTKVLRALATRLGCGRAVASRRRGPNGARGRVNTAYFSRTTSTSLANTSSSNGQNGGSGLMRSTIDGVLRRFSSASSLNSAMSVTGSSLKP</sequence>
<dbReference type="EMBL" id="CADCXV010000906">
    <property type="protein sequence ID" value="CAB0038445.1"/>
    <property type="molecule type" value="Genomic_DNA"/>
</dbReference>
<evidence type="ECO:0000256" key="1">
    <source>
        <dbReference type="SAM" id="Phobius"/>
    </source>
</evidence>
<dbReference type="Proteomes" id="UP000479190">
    <property type="component" value="Unassembled WGS sequence"/>
</dbReference>
<feature type="transmembrane region" description="Helical" evidence="1">
    <location>
        <begin position="145"/>
        <end position="170"/>
    </location>
</feature>
<accession>A0A6H5IME3</accession>
<organism evidence="2 3">
    <name type="scientific">Trichogramma brassicae</name>
    <dbReference type="NCBI Taxonomy" id="86971"/>
    <lineage>
        <taxon>Eukaryota</taxon>
        <taxon>Metazoa</taxon>
        <taxon>Ecdysozoa</taxon>
        <taxon>Arthropoda</taxon>
        <taxon>Hexapoda</taxon>
        <taxon>Insecta</taxon>
        <taxon>Pterygota</taxon>
        <taxon>Neoptera</taxon>
        <taxon>Endopterygota</taxon>
        <taxon>Hymenoptera</taxon>
        <taxon>Apocrita</taxon>
        <taxon>Proctotrupomorpha</taxon>
        <taxon>Chalcidoidea</taxon>
        <taxon>Trichogrammatidae</taxon>
        <taxon>Trichogramma</taxon>
    </lineage>
</organism>
<keyword evidence="1" id="KW-0472">Membrane</keyword>
<dbReference type="PANTHER" id="PTHR46953">
    <property type="entry name" value="G-PROTEIN COUPLED RECEPTOR MTH-LIKE 1-RELATED"/>
    <property type="match status" value="1"/>
</dbReference>
<feature type="transmembrane region" description="Helical" evidence="1">
    <location>
        <begin position="106"/>
        <end position="125"/>
    </location>
</feature>
<name>A0A6H5IME3_9HYME</name>
<gene>
    <name evidence="2" type="ORF">TBRA_LOCUS10226</name>
</gene>
<evidence type="ECO:0000313" key="2">
    <source>
        <dbReference type="EMBL" id="CAB0038445.1"/>
    </source>
</evidence>
<feature type="transmembrane region" description="Helical" evidence="1">
    <location>
        <begin position="6"/>
        <end position="23"/>
    </location>
</feature>
<dbReference type="AlphaFoldDB" id="A0A6H5IME3"/>
<keyword evidence="1" id="KW-0812">Transmembrane</keyword>
<evidence type="ECO:0008006" key="4">
    <source>
        <dbReference type="Google" id="ProtNLM"/>
    </source>
</evidence>
<keyword evidence="3" id="KW-1185">Reference proteome</keyword>
<evidence type="ECO:0000313" key="3">
    <source>
        <dbReference type="Proteomes" id="UP000479190"/>
    </source>
</evidence>
<dbReference type="InterPro" id="IPR052808">
    <property type="entry name" value="GPCR_Mth-like"/>
</dbReference>
<dbReference type="PANTHER" id="PTHR46953:SF1">
    <property type="entry name" value="G-PROTEIN COUPLED RECEPTOR MTH-LIKE 1-RELATED"/>
    <property type="match status" value="1"/>
</dbReference>
<reference evidence="2 3" key="1">
    <citation type="submission" date="2020-02" db="EMBL/GenBank/DDBJ databases">
        <authorList>
            <person name="Ferguson B K."/>
        </authorList>
    </citation>
    <scope>NUCLEOTIDE SEQUENCE [LARGE SCALE GENOMIC DNA]</scope>
</reference>
<dbReference type="Gene3D" id="1.20.1070.10">
    <property type="entry name" value="Rhodopsin 7-helix transmembrane proteins"/>
    <property type="match status" value="1"/>
</dbReference>
<dbReference type="OrthoDB" id="7683403at2759"/>
<keyword evidence="1" id="KW-1133">Transmembrane helix</keyword>
<proteinExistence type="predicted"/>
<protein>
    <recommendedName>
        <fullName evidence="4">G-protein coupled receptors family 2 profile 2 domain-containing protein</fullName>
    </recommendedName>
</protein>